<proteinExistence type="predicted"/>
<evidence type="ECO:0000313" key="1">
    <source>
        <dbReference type="Proteomes" id="UP000887566"/>
    </source>
</evidence>
<dbReference type="Proteomes" id="UP000887566">
    <property type="component" value="Unplaced"/>
</dbReference>
<dbReference type="WBParaSite" id="PSAMB.scaffold21674size578.g38372.t1">
    <property type="protein sequence ID" value="PSAMB.scaffold21674size578.g38372.t1"/>
    <property type="gene ID" value="PSAMB.scaffold21674size578.g38372"/>
</dbReference>
<sequence>MQSFQELRSVFGCSKKADKTKFLAHVLCLSTHLHHLEQTGGKVFFDVNATKLQGSLLVQSLFRLKRHRTLL</sequence>
<dbReference type="AlphaFoldDB" id="A0A914VKR9"/>
<organism evidence="1 2">
    <name type="scientific">Plectus sambesii</name>
    <dbReference type="NCBI Taxonomy" id="2011161"/>
    <lineage>
        <taxon>Eukaryota</taxon>
        <taxon>Metazoa</taxon>
        <taxon>Ecdysozoa</taxon>
        <taxon>Nematoda</taxon>
        <taxon>Chromadorea</taxon>
        <taxon>Plectida</taxon>
        <taxon>Plectina</taxon>
        <taxon>Plectoidea</taxon>
        <taxon>Plectidae</taxon>
        <taxon>Plectus</taxon>
    </lineage>
</organism>
<reference evidence="2" key="1">
    <citation type="submission" date="2022-11" db="UniProtKB">
        <authorList>
            <consortium name="WormBaseParasite"/>
        </authorList>
    </citation>
    <scope>IDENTIFICATION</scope>
</reference>
<keyword evidence="1" id="KW-1185">Reference proteome</keyword>
<accession>A0A914VKR9</accession>
<evidence type="ECO:0000313" key="2">
    <source>
        <dbReference type="WBParaSite" id="PSAMB.scaffold21674size578.g38372.t1"/>
    </source>
</evidence>
<protein>
    <submittedName>
        <fullName evidence="2">Uncharacterized protein</fullName>
    </submittedName>
</protein>
<name>A0A914VKR9_9BILA</name>